<dbReference type="AlphaFoldDB" id="A0A1E3SLS3"/>
<dbReference type="PANTHER" id="PTHR33371:SF16">
    <property type="entry name" value="MCE-FAMILY PROTEIN MCE3F"/>
    <property type="match status" value="1"/>
</dbReference>
<keyword evidence="2" id="KW-0472">Membrane</keyword>
<evidence type="ECO:0000256" key="2">
    <source>
        <dbReference type="SAM" id="Phobius"/>
    </source>
</evidence>
<keyword evidence="2" id="KW-1133">Transmembrane helix</keyword>
<dbReference type="PANTHER" id="PTHR33371">
    <property type="entry name" value="INTERMEMBRANE PHOSPHOLIPID TRANSPORT SYSTEM BINDING PROTEIN MLAD-RELATED"/>
    <property type="match status" value="1"/>
</dbReference>
<evidence type="ECO:0000313" key="5">
    <source>
        <dbReference type="EMBL" id="ORB06829.1"/>
    </source>
</evidence>
<dbReference type="STRING" id="28445.BHQ20_01505"/>
<proteinExistence type="predicted"/>
<dbReference type="InterPro" id="IPR003399">
    <property type="entry name" value="Mce/MlaD"/>
</dbReference>
<evidence type="ECO:0000259" key="4">
    <source>
        <dbReference type="Pfam" id="PF11887"/>
    </source>
</evidence>
<protein>
    <submittedName>
        <fullName evidence="5">MCE family protein</fullName>
    </submittedName>
</protein>
<dbReference type="Pfam" id="PF02470">
    <property type="entry name" value="MlaD"/>
    <property type="match status" value="1"/>
</dbReference>
<evidence type="ECO:0000313" key="6">
    <source>
        <dbReference type="Proteomes" id="UP000192739"/>
    </source>
</evidence>
<dbReference type="RefSeq" id="WP_069417326.1">
    <property type="nucleotide sequence ID" value="NZ_CBCRZH010000018.1"/>
</dbReference>
<feature type="domain" description="Mce/MlaD" evidence="3">
    <location>
        <begin position="52"/>
        <end position="125"/>
    </location>
</feature>
<gene>
    <name evidence="5" type="ORF">BST27_10480</name>
</gene>
<keyword evidence="6" id="KW-1185">Reference proteome</keyword>
<accession>A0A1E3SLS3</accession>
<dbReference type="OrthoDB" id="3606263at2"/>
<comment type="caution">
    <text evidence="5">The sequence shown here is derived from an EMBL/GenBank/DDBJ whole genome shotgun (WGS) entry which is preliminary data.</text>
</comment>
<dbReference type="Pfam" id="PF11887">
    <property type="entry name" value="Mce4_CUP1"/>
    <property type="match status" value="1"/>
</dbReference>
<dbReference type="GO" id="GO:0005576">
    <property type="term" value="C:extracellular region"/>
    <property type="evidence" value="ECO:0007669"/>
    <property type="project" value="TreeGrafter"/>
</dbReference>
<reference evidence="5 6" key="1">
    <citation type="submission" date="2017-02" db="EMBL/GenBank/DDBJ databases">
        <title>The new phylogeny of genus Mycobacterium.</title>
        <authorList>
            <person name="Tortoli E."/>
            <person name="Trovato A."/>
            <person name="Cirillo D.M."/>
        </authorList>
    </citation>
    <scope>NUCLEOTIDE SEQUENCE [LARGE SCALE GENOMIC DNA]</scope>
    <source>
        <strain evidence="5 6">DSM 44049</strain>
    </source>
</reference>
<name>A0A1E3SLS3_MYCIE</name>
<feature type="region of interest" description="Disordered" evidence="1">
    <location>
        <begin position="364"/>
        <end position="416"/>
    </location>
</feature>
<dbReference type="EMBL" id="MVHT01000022">
    <property type="protein sequence ID" value="ORB06829.1"/>
    <property type="molecule type" value="Genomic_DNA"/>
</dbReference>
<organism evidence="5 6">
    <name type="scientific">Mycobacterium intermedium</name>
    <dbReference type="NCBI Taxonomy" id="28445"/>
    <lineage>
        <taxon>Bacteria</taxon>
        <taxon>Bacillati</taxon>
        <taxon>Actinomycetota</taxon>
        <taxon>Actinomycetes</taxon>
        <taxon>Mycobacteriales</taxon>
        <taxon>Mycobacteriaceae</taxon>
        <taxon>Mycobacterium</taxon>
        <taxon>Mycobacterium simiae complex</taxon>
    </lineage>
</organism>
<dbReference type="InterPro" id="IPR052336">
    <property type="entry name" value="MlaD_Phospholipid_Transporter"/>
</dbReference>
<dbReference type="InterPro" id="IPR024516">
    <property type="entry name" value="Mce_C"/>
</dbReference>
<feature type="compositionally biased region" description="Low complexity" evidence="1">
    <location>
        <begin position="370"/>
        <end position="379"/>
    </location>
</feature>
<feature type="domain" description="Mammalian cell entry C-terminal" evidence="4">
    <location>
        <begin position="134"/>
        <end position="304"/>
    </location>
</feature>
<evidence type="ECO:0000259" key="3">
    <source>
        <dbReference type="Pfam" id="PF02470"/>
    </source>
</evidence>
<dbReference type="Proteomes" id="UP000192739">
    <property type="component" value="Unassembled WGS sequence"/>
</dbReference>
<feature type="transmembrane region" description="Helical" evidence="2">
    <location>
        <begin position="21"/>
        <end position="41"/>
    </location>
</feature>
<sequence length="416" mass="44395">MITSAANILVRTVRAAHRRQVWLSVAGLALTLIVATAYLLIGALRVTPFASTYRVTVQLTESGGLLPNQDVALRGVRIGRVESLRITDQGVDAVARITSTVKIPANAVAHVSALSPAGEQYIDFEADSDTGPYLHDGSLIALNRTSVPVSLAQLLGDADGLLAQVDPRKIELIKKELSLSREGPGKLTAIVDGGMMLLSTLDSVLPETTSIIRTSRVVLNLAADKNAGLAAATVDFRRTLAGVARMQDGYRRLTGTAPQQLSTIDRLFDDNSETMVQLLGSLATASQLLYLRVPALNALFPDYRGSAIDALASAFHDHAVWATAELYPRYACDYGTPAHPPSGADYYEPFIYTYCRDDDPGYGIRGAKNAPRPAGDDTAGPPPGADLGRRSDPTPKGRYTIPTPYGGPTLPIEPPH</sequence>
<evidence type="ECO:0000256" key="1">
    <source>
        <dbReference type="SAM" id="MobiDB-lite"/>
    </source>
</evidence>
<keyword evidence="2" id="KW-0812">Transmembrane</keyword>